<evidence type="ECO:0000256" key="15">
    <source>
        <dbReference type="ARBA" id="ARBA00022990"/>
    </source>
</evidence>
<evidence type="ECO:0000256" key="12">
    <source>
        <dbReference type="ARBA" id="ARBA00022816"/>
    </source>
</evidence>
<dbReference type="Proteomes" id="UP001154078">
    <property type="component" value="Chromosome 9"/>
</dbReference>
<evidence type="ECO:0000256" key="4">
    <source>
        <dbReference type="ARBA" id="ARBA00004642"/>
    </source>
</evidence>
<protein>
    <recommendedName>
        <fullName evidence="23">Germinal-center associated nuclear protein</fullName>
        <ecNumber evidence="5">2.3.1.48</ecNumber>
    </recommendedName>
</protein>
<evidence type="ECO:0000256" key="24">
    <source>
        <dbReference type="SAM" id="Coils"/>
    </source>
</evidence>
<evidence type="ECO:0000256" key="19">
    <source>
        <dbReference type="ARBA" id="ARBA00023242"/>
    </source>
</evidence>
<proteinExistence type="inferred from homology"/>
<keyword evidence="12" id="KW-0509">mRNA transport</keyword>
<evidence type="ECO:0000256" key="18">
    <source>
        <dbReference type="ARBA" id="ARBA00023132"/>
    </source>
</evidence>
<name>A0A9P0BKA7_BRAAE</name>
<evidence type="ECO:0000256" key="7">
    <source>
        <dbReference type="ARBA" id="ARBA00022454"/>
    </source>
</evidence>
<evidence type="ECO:0000256" key="5">
    <source>
        <dbReference type="ARBA" id="ARBA00013184"/>
    </source>
</evidence>
<comment type="subcellular location">
    <subcellularLocation>
        <location evidence="1">Chromosome</location>
    </subcellularLocation>
    <subcellularLocation>
        <location evidence="2">Cytoplasm</location>
    </subcellularLocation>
    <subcellularLocation>
        <location evidence="3">Nucleus</location>
        <location evidence="3">Nuclear pore complex</location>
    </subcellularLocation>
    <subcellularLocation>
        <location evidence="4">Nucleus</location>
        <location evidence="4">Nucleoplasm</location>
    </subcellularLocation>
</comment>
<sequence>MEGGTGPFRIICSNYPEEFMENKKLAKQYFMQYGEIKKLIFRKVSKVIIVEYEKYFNMLNALSNAGEYNGKKFKVSVEKKVSPTKKKRVHKEVDPDWVDDPAVREELEAMGGLSTIKDYNLRPKGMDVDSPRVEDKNKLMPKLKRSWKVAENVPGKILAPKKKVVAKKPSFSNEQLDLINIVKQQNTTVEEKYRCLDARDKLVRILLKKKVSKTSSATVGTCPDMCPEKERLMRETQHQVALYEQEENGRGMNPNLAVKQYSRSSADQETPLPYELRPVAVLQMTMGYLLHKIVDMCDTSDVNVGEWFHFLWDRTRGIRKDITQQELCCHGSVELVEQCARFHIHCSARLVGEEPSVFDQKINTENLTKCLQTLKYMYHDLQLKGVNCSDEAEFRAYIILLNLNDGNFMWEVQQLKADIQKSPEIKFALEVHSALDKNNFVKFFKLLYSTTYLNACVLMRYFVQVRVKAIQTLLRCYSRRNFSTAYPLRDLVRMLAFDDAESALDFFGTYGLVAENQLDLSLNQSHFQTPELPYILDRSTIVESKRNTSVGEVICGKPLPGKLFEHHQPSNSFDGRGYLTFNEYLSESDLKVTNEEAVFQRKTESPKPPKATTANIFAPKPDTVNIFATKPDDVSIFAKSIFPPPIPEEKPAFFKQPQIFGDTKSIFGGSAPPIFGKIPAMPKAAGIFGGDRLTNPEQKKGGFSFDITKPPPNIFATPKALPQIRMPLSPDEDAEKMKQLEQQRLLKETLEREEELIREKIRKEEEQIRKLEEKRRTEEEMRVKQLEMEKLKKQEEERKLEEMRRREEHEKRKKEALDRKQEEERRLKRIKEETIKKKNAEIQKTVQDVVNFLVSSTEETHKSATLKQIKSKIQNRLVLKMFGQWRNTIVKNKRKRKAVDYSPIWVNTKSIPEEAKELHTSTQDLTLKYMKRYKKGVPYDINALAEKQIEKINLVTLTYGSLSKRFHELGLGLQKNIFWKVSISLPSKDELETGLTRIEETLDKFLQWKDKSGTKILIEQSKAYRQSVTYCLERQQGFNTAKNNSNGIIFVADDFNPHLQQRLVELLKGYGVFTKIPIVILLQNYDEKSNDKLKALTAEKIVSDYNILVDNFTPQNLMGLLEEGLIFLASKQEKPPPLEMTTFKSFMTKHLCTEVWRKANSFAKWNSNYESCLKNPKTVISLYNEGLSRLKQIILNKSCLEFATFPDEFVEYLDDKHPDYLPCGYRYIPKFCRDKKYLNKLSNILDDLKLPKFLYSWPPKDEAKLELAMMEYCENLFTNDPTKAFYKIMGVLLQDIDPVEDFHRIGNTMWTNVIELISLELLDQTDLSLQHTEYKDKSIFDEYMVVYDVNTLNDYTNNDWYYINNLEIRGEITRQLNKQKNEVAPKRKRSLDLNLSGNLDETLKETDVKFCCDKNVSKMKQDLEEFNAMMKDLEDSINTHKRISSTFESTLKNIIDDK</sequence>
<evidence type="ECO:0000256" key="14">
    <source>
        <dbReference type="ARBA" id="ARBA00022927"/>
    </source>
</evidence>
<dbReference type="GO" id="GO:0005737">
    <property type="term" value="C:cytoplasm"/>
    <property type="evidence" value="ECO:0007669"/>
    <property type="project" value="UniProtKB-SubCell"/>
</dbReference>
<feature type="coiled-coil region" evidence="24">
    <location>
        <begin position="1416"/>
        <end position="1443"/>
    </location>
</feature>
<evidence type="ECO:0000256" key="21">
    <source>
        <dbReference type="ARBA" id="ARBA00038443"/>
    </source>
</evidence>
<keyword evidence="20" id="KW-0012">Acyltransferase</keyword>
<keyword evidence="19" id="KW-0539">Nucleus</keyword>
<keyword evidence="6" id="KW-0813">Transport</keyword>
<dbReference type="OrthoDB" id="21502at2759"/>
<dbReference type="CDD" id="cd22249">
    <property type="entry name" value="UDM1_RNF168_RNF169-like"/>
    <property type="match status" value="1"/>
</dbReference>
<keyword evidence="18" id="KW-0906">Nuclear pore complex</keyword>
<evidence type="ECO:0000256" key="11">
    <source>
        <dbReference type="ARBA" id="ARBA00022679"/>
    </source>
</evidence>
<comment type="similarity">
    <text evidence="21">Belongs to the SAC3 family.</text>
</comment>
<dbReference type="GO" id="GO:0015031">
    <property type="term" value="P:protein transport"/>
    <property type="evidence" value="ECO:0007669"/>
    <property type="project" value="UniProtKB-KW"/>
</dbReference>
<feature type="domain" description="SAC3/GANP/THP3 conserved" evidence="26">
    <location>
        <begin position="225"/>
        <end position="513"/>
    </location>
</feature>
<evidence type="ECO:0000256" key="25">
    <source>
        <dbReference type="SAM" id="MobiDB-lite"/>
    </source>
</evidence>
<dbReference type="GO" id="GO:0005694">
    <property type="term" value="C:chromosome"/>
    <property type="evidence" value="ECO:0007669"/>
    <property type="project" value="UniProtKB-SubCell"/>
</dbReference>
<evidence type="ECO:0000256" key="13">
    <source>
        <dbReference type="ARBA" id="ARBA00022859"/>
    </source>
</evidence>
<keyword evidence="14" id="KW-0653">Protein transport</keyword>
<keyword evidence="8" id="KW-0488">Methylation</keyword>
<dbReference type="PANTHER" id="PTHR12436:SF3">
    <property type="entry name" value="GERMINAL-CENTER ASSOCIATED NUCLEAR PROTEIN"/>
    <property type="match status" value="1"/>
</dbReference>
<dbReference type="InterPro" id="IPR045107">
    <property type="entry name" value="SAC3/GANP/THP3"/>
</dbReference>
<comment type="function">
    <text evidence="22">As a component of the TREX-2 complex, involved in the export of mRNAs to the cytoplasm through the nuclear pores. Through the acetylation of histones, affects the assembly of nucleosomes at immunoglobulin variable region genes and promotes the recruitment and positioning of transcription complex to favor DNA cytosine deaminase AICDA/AID targeting, hence promoting somatic hypermutations.</text>
</comment>
<dbReference type="FunFam" id="1.25.40.990:FF:000003">
    <property type="entry name" value="germinal-center associated nuclear protein isoform X2"/>
    <property type="match status" value="1"/>
</dbReference>
<accession>A0A9P0BKA7</accession>
<keyword evidence="10" id="KW-0597">Phosphoprotein</keyword>
<dbReference type="GO" id="GO:0005643">
    <property type="term" value="C:nuclear pore"/>
    <property type="evidence" value="ECO:0007669"/>
    <property type="project" value="UniProtKB-SubCell"/>
</dbReference>
<keyword evidence="28" id="KW-1185">Reference proteome</keyword>
<dbReference type="GO" id="GO:0070390">
    <property type="term" value="C:transcription export complex 2"/>
    <property type="evidence" value="ECO:0007669"/>
    <property type="project" value="TreeGrafter"/>
</dbReference>
<dbReference type="EMBL" id="OV121140">
    <property type="protein sequence ID" value="CAH0563729.1"/>
    <property type="molecule type" value="Genomic_DNA"/>
</dbReference>
<evidence type="ECO:0000313" key="27">
    <source>
        <dbReference type="EMBL" id="CAH0563729.1"/>
    </source>
</evidence>
<evidence type="ECO:0000256" key="23">
    <source>
        <dbReference type="ARBA" id="ARBA00069544"/>
    </source>
</evidence>
<keyword evidence="17 24" id="KW-0175">Coiled coil</keyword>
<keyword evidence="11" id="KW-0808">Transferase</keyword>
<dbReference type="GO" id="GO:0002376">
    <property type="term" value="P:immune system process"/>
    <property type="evidence" value="ECO:0007669"/>
    <property type="project" value="UniProtKB-KW"/>
</dbReference>
<dbReference type="Pfam" id="PF03399">
    <property type="entry name" value="SAC3_GANP"/>
    <property type="match status" value="1"/>
</dbReference>
<keyword evidence="16" id="KW-0811">Translocation</keyword>
<keyword evidence="7" id="KW-0158">Chromosome</keyword>
<keyword evidence="9" id="KW-0963">Cytoplasm</keyword>
<feature type="region of interest" description="Disordered" evidence="25">
    <location>
        <begin position="793"/>
        <end position="823"/>
    </location>
</feature>
<dbReference type="InterPro" id="IPR005062">
    <property type="entry name" value="SAC3/GANP/THP3_conserved"/>
</dbReference>
<dbReference type="PANTHER" id="PTHR12436">
    <property type="entry name" value="80 KDA MCM3-ASSOCIATED PROTEIN"/>
    <property type="match status" value="1"/>
</dbReference>
<keyword evidence="15" id="KW-0007">Acetylation</keyword>
<dbReference type="GO" id="GO:0006406">
    <property type="term" value="P:mRNA export from nucleus"/>
    <property type="evidence" value="ECO:0007669"/>
    <property type="project" value="TreeGrafter"/>
</dbReference>
<reference evidence="27" key="1">
    <citation type="submission" date="2021-12" db="EMBL/GenBank/DDBJ databases">
        <authorList>
            <person name="King R."/>
        </authorList>
    </citation>
    <scope>NUCLEOTIDE SEQUENCE</scope>
</reference>
<evidence type="ECO:0000256" key="6">
    <source>
        <dbReference type="ARBA" id="ARBA00022448"/>
    </source>
</evidence>
<evidence type="ECO:0000256" key="17">
    <source>
        <dbReference type="ARBA" id="ARBA00023054"/>
    </source>
</evidence>
<evidence type="ECO:0000256" key="16">
    <source>
        <dbReference type="ARBA" id="ARBA00023010"/>
    </source>
</evidence>
<dbReference type="Gene3D" id="1.25.40.990">
    <property type="match status" value="1"/>
</dbReference>
<evidence type="ECO:0000256" key="22">
    <source>
        <dbReference type="ARBA" id="ARBA00055631"/>
    </source>
</evidence>
<dbReference type="GO" id="GO:0061733">
    <property type="term" value="F:protein-lysine-acetyltransferase activity"/>
    <property type="evidence" value="ECO:0007669"/>
    <property type="project" value="UniProtKB-EC"/>
</dbReference>
<evidence type="ECO:0000256" key="2">
    <source>
        <dbReference type="ARBA" id="ARBA00004496"/>
    </source>
</evidence>
<evidence type="ECO:0000256" key="8">
    <source>
        <dbReference type="ARBA" id="ARBA00022481"/>
    </source>
</evidence>
<evidence type="ECO:0000313" key="28">
    <source>
        <dbReference type="Proteomes" id="UP001154078"/>
    </source>
</evidence>
<evidence type="ECO:0000256" key="10">
    <source>
        <dbReference type="ARBA" id="ARBA00022553"/>
    </source>
</evidence>
<evidence type="ECO:0000256" key="1">
    <source>
        <dbReference type="ARBA" id="ARBA00004286"/>
    </source>
</evidence>
<dbReference type="EC" id="2.3.1.48" evidence="5"/>
<gene>
    <name evidence="27" type="ORF">MELIAE_LOCUS12477</name>
</gene>
<evidence type="ECO:0000256" key="3">
    <source>
        <dbReference type="ARBA" id="ARBA00004567"/>
    </source>
</evidence>
<organism evidence="27 28">
    <name type="scientific">Brassicogethes aeneus</name>
    <name type="common">Rape pollen beetle</name>
    <name type="synonym">Meligethes aeneus</name>
    <dbReference type="NCBI Taxonomy" id="1431903"/>
    <lineage>
        <taxon>Eukaryota</taxon>
        <taxon>Metazoa</taxon>
        <taxon>Ecdysozoa</taxon>
        <taxon>Arthropoda</taxon>
        <taxon>Hexapoda</taxon>
        <taxon>Insecta</taxon>
        <taxon>Pterygota</taxon>
        <taxon>Neoptera</taxon>
        <taxon>Endopterygota</taxon>
        <taxon>Coleoptera</taxon>
        <taxon>Polyphaga</taxon>
        <taxon>Cucujiformia</taxon>
        <taxon>Nitidulidae</taxon>
        <taxon>Meligethinae</taxon>
        <taxon>Brassicogethes</taxon>
    </lineage>
</organism>
<evidence type="ECO:0000256" key="20">
    <source>
        <dbReference type="ARBA" id="ARBA00023315"/>
    </source>
</evidence>
<dbReference type="GO" id="GO:0005654">
    <property type="term" value="C:nucleoplasm"/>
    <property type="evidence" value="ECO:0007669"/>
    <property type="project" value="UniProtKB-SubCell"/>
</dbReference>
<keyword evidence="13" id="KW-0391">Immunity</keyword>
<evidence type="ECO:0000259" key="26">
    <source>
        <dbReference type="Pfam" id="PF03399"/>
    </source>
</evidence>
<evidence type="ECO:0000256" key="9">
    <source>
        <dbReference type="ARBA" id="ARBA00022490"/>
    </source>
</evidence>